<dbReference type="SMART" id="SM01294">
    <property type="entry name" value="PKS_PP_betabranch"/>
    <property type="match status" value="1"/>
</dbReference>
<evidence type="ECO:0000313" key="4">
    <source>
        <dbReference type="Proteomes" id="UP001056610"/>
    </source>
</evidence>
<organism evidence="3 4">
    <name type="scientific">Candidatus Mycobacterium methanotrophicum</name>
    <dbReference type="NCBI Taxonomy" id="2943498"/>
    <lineage>
        <taxon>Bacteria</taxon>
        <taxon>Bacillati</taxon>
        <taxon>Actinomycetota</taxon>
        <taxon>Actinomycetes</taxon>
        <taxon>Mycobacteriales</taxon>
        <taxon>Mycobacteriaceae</taxon>
        <taxon>Mycobacterium</taxon>
    </lineage>
</organism>
<reference evidence="3" key="1">
    <citation type="submission" date="2022-05" db="EMBL/GenBank/DDBJ databases">
        <title>A methanotrophic Mycobacterium dominates a cave microbial ecosystem.</title>
        <authorList>
            <person name="Van Spanning R.J.M."/>
            <person name="Guan Q."/>
            <person name="Melkonian C."/>
            <person name="Gallant J."/>
            <person name="Polerecky L."/>
            <person name="Flot J.-F."/>
            <person name="Brandt B.W."/>
            <person name="Braster M."/>
            <person name="Iturbe Espinoza P."/>
            <person name="Aerts J."/>
            <person name="Meima-Franke M."/>
            <person name="Piersma S.R."/>
            <person name="Bunduc C."/>
            <person name="Ummels R."/>
            <person name="Pain A."/>
            <person name="Fleming E.J."/>
            <person name="van der Wel N."/>
            <person name="Gherman V.D."/>
            <person name="Sarbu S.M."/>
            <person name="Bodelier P.L.E."/>
            <person name="Bitter W."/>
        </authorList>
    </citation>
    <scope>NUCLEOTIDE SEQUENCE</scope>
    <source>
        <strain evidence="3">Sulfur Cave</strain>
    </source>
</reference>
<name>A0ABY4QGQ2_9MYCO</name>
<evidence type="ECO:0000259" key="2">
    <source>
        <dbReference type="PROSITE" id="PS50075"/>
    </source>
</evidence>
<protein>
    <submittedName>
        <fullName evidence="3">Acyl carrier protein</fullName>
    </submittedName>
</protein>
<dbReference type="InterPro" id="IPR009081">
    <property type="entry name" value="PP-bd_ACP"/>
</dbReference>
<evidence type="ECO:0000256" key="1">
    <source>
        <dbReference type="SAM" id="MobiDB-lite"/>
    </source>
</evidence>
<feature type="domain" description="Carrier" evidence="2">
    <location>
        <begin position="26"/>
        <end position="103"/>
    </location>
</feature>
<feature type="region of interest" description="Disordered" evidence="1">
    <location>
        <begin position="107"/>
        <end position="129"/>
    </location>
</feature>
<dbReference type="PROSITE" id="PS50075">
    <property type="entry name" value="CARRIER"/>
    <property type="match status" value="1"/>
</dbReference>
<dbReference type="EMBL" id="CP097320">
    <property type="protein sequence ID" value="UQX09679.1"/>
    <property type="molecule type" value="Genomic_DNA"/>
</dbReference>
<dbReference type="RefSeq" id="WP_219069758.1">
    <property type="nucleotide sequence ID" value="NZ_CAJUXY010000064.1"/>
</dbReference>
<proteinExistence type="predicted"/>
<dbReference type="SMART" id="SM00823">
    <property type="entry name" value="PKS_PP"/>
    <property type="match status" value="1"/>
</dbReference>
<dbReference type="Proteomes" id="UP001056610">
    <property type="component" value="Chromosome"/>
</dbReference>
<gene>
    <name evidence="3" type="ORF">M5I08_15245</name>
</gene>
<accession>A0ABY4QGQ2</accession>
<keyword evidence="4" id="KW-1185">Reference proteome</keyword>
<sequence>MEPARTAAASRDEAAAIVWSQIPAENITGEIEARLQAIIARELGMPASEVDVDRSFPELGFDSVIAMSVLGEAKRSLGFEVSATLLWDHPTIASLSACLAELLAKPGVSDDGSEEDPVDPMPESASSVLDELFDNVESASAGSESGNVL</sequence>
<dbReference type="Pfam" id="PF00550">
    <property type="entry name" value="PP-binding"/>
    <property type="match status" value="1"/>
</dbReference>
<dbReference type="InterPro" id="IPR020806">
    <property type="entry name" value="PKS_PP-bd"/>
</dbReference>
<evidence type="ECO:0000313" key="3">
    <source>
        <dbReference type="EMBL" id="UQX09679.1"/>
    </source>
</evidence>